<dbReference type="Proteomes" id="UP000500953">
    <property type="component" value="Chromosome"/>
</dbReference>
<dbReference type="EMBL" id="CP046173">
    <property type="protein sequence ID" value="QIS24211.1"/>
    <property type="molecule type" value="Genomic_DNA"/>
</dbReference>
<name>A0A6G9ZFL8_9NOCA</name>
<gene>
    <name evidence="1" type="ORF">F6W96_15035</name>
</gene>
<organism evidence="1 2">
    <name type="scientific">Nocardia terpenica</name>
    <dbReference type="NCBI Taxonomy" id="455432"/>
    <lineage>
        <taxon>Bacteria</taxon>
        <taxon>Bacillati</taxon>
        <taxon>Actinomycetota</taxon>
        <taxon>Actinomycetes</taxon>
        <taxon>Mycobacteriales</taxon>
        <taxon>Nocardiaceae</taxon>
        <taxon>Nocardia</taxon>
    </lineage>
</organism>
<reference evidence="1 2" key="1">
    <citation type="journal article" date="2019" name="ACS Chem. Biol.">
        <title>Identification and Mobilization of a Cryptic Antibiotic Biosynthesis Gene Locus from a Human-Pathogenic Nocardia Isolate.</title>
        <authorList>
            <person name="Herisse M."/>
            <person name="Ishida K."/>
            <person name="Porter J.L."/>
            <person name="Howden B."/>
            <person name="Hertweck C."/>
            <person name="Stinear T.P."/>
            <person name="Pidot S.J."/>
        </authorList>
    </citation>
    <scope>NUCLEOTIDE SEQUENCE [LARGE SCALE GENOMIC DNA]</scope>
    <source>
        <strain evidence="1 2">AUSMDU00012715</strain>
    </source>
</reference>
<evidence type="ECO:0000313" key="2">
    <source>
        <dbReference type="Proteomes" id="UP000500953"/>
    </source>
</evidence>
<accession>A0A6G9ZFL8</accession>
<protein>
    <submittedName>
        <fullName evidence="1">Uncharacterized protein</fullName>
    </submittedName>
</protein>
<evidence type="ECO:0000313" key="1">
    <source>
        <dbReference type="EMBL" id="QIS24211.1"/>
    </source>
</evidence>
<dbReference type="AlphaFoldDB" id="A0A6G9ZFL8"/>
<sequence>MHMMIAALRADRSDVESYGRVLTNVLGDALPDGMVEVDYRRTLSDRMSGKPGQATAVRIYAPDRELELRQGRRGGVEAEVRTVVRGVVISRKQIGVDEWLALLAEELNNLATRDAAARAALARLFNG</sequence>
<proteinExistence type="predicted"/>